<feature type="transmembrane region" description="Helical" evidence="7">
    <location>
        <begin position="392"/>
        <end position="411"/>
    </location>
</feature>
<feature type="transmembrane region" description="Helical" evidence="7">
    <location>
        <begin position="716"/>
        <end position="736"/>
    </location>
</feature>
<dbReference type="Gene3D" id="1.20.1640.10">
    <property type="entry name" value="Multidrug efflux transporter AcrB transmembrane domain"/>
    <property type="match status" value="2"/>
</dbReference>
<feature type="transmembrane region" description="Helical" evidence="7">
    <location>
        <begin position="245"/>
        <end position="265"/>
    </location>
</feature>
<dbReference type="SUPFAM" id="SSF82866">
    <property type="entry name" value="Multidrug efflux transporter AcrB transmembrane domain"/>
    <property type="match status" value="2"/>
</dbReference>
<dbReference type="RefSeq" id="WP_114590960.1">
    <property type="nucleotide sequence ID" value="NZ_CP031165.1"/>
</dbReference>
<evidence type="ECO:0000256" key="3">
    <source>
        <dbReference type="ARBA" id="ARBA00022692"/>
    </source>
</evidence>
<keyword evidence="4 7" id="KW-1133">Transmembrane helix</keyword>
<accession>A0A346XVN0</accession>
<dbReference type="PANTHER" id="PTHR33406">
    <property type="entry name" value="MEMBRANE PROTEIN MJ1562-RELATED"/>
    <property type="match status" value="1"/>
</dbReference>
<feature type="domain" description="SSD" evidence="8">
    <location>
        <begin position="246"/>
        <end position="417"/>
    </location>
</feature>
<dbReference type="EMBL" id="CP031165">
    <property type="protein sequence ID" value="AXV06277.1"/>
    <property type="molecule type" value="Genomic_DNA"/>
</dbReference>
<evidence type="ECO:0000256" key="6">
    <source>
        <dbReference type="SAM" id="MobiDB-lite"/>
    </source>
</evidence>
<feature type="domain" description="SSD" evidence="8">
    <location>
        <begin position="713"/>
        <end position="843"/>
    </location>
</feature>
<dbReference type="Proteomes" id="UP000264006">
    <property type="component" value="Chromosome"/>
</dbReference>
<dbReference type="PROSITE" id="PS50156">
    <property type="entry name" value="SSD"/>
    <property type="match status" value="2"/>
</dbReference>
<dbReference type="InterPro" id="IPR050545">
    <property type="entry name" value="Mycobact_MmpL"/>
</dbReference>
<keyword evidence="10" id="KW-1185">Reference proteome</keyword>
<dbReference type="KEGG" id="euz:DVS28_a1584"/>
<dbReference type="InterPro" id="IPR000731">
    <property type="entry name" value="SSD"/>
</dbReference>
<feature type="transmembrane region" description="Helical" evidence="7">
    <location>
        <begin position="455"/>
        <end position="476"/>
    </location>
</feature>
<evidence type="ECO:0000259" key="8">
    <source>
        <dbReference type="PROSITE" id="PS50156"/>
    </source>
</evidence>
<feature type="transmembrane region" description="Helical" evidence="7">
    <location>
        <begin position="362"/>
        <end position="380"/>
    </location>
</feature>
<keyword evidence="2" id="KW-1003">Cell membrane</keyword>
<dbReference type="GO" id="GO:0005886">
    <property type="term" value="C:plasma membrane"/>
    <property type="evidence" value="ECO:0007669"/>
    <property type="project" value="UniProtKB-SubCell"/>
</dbReference>
<organism evidence="9 10">
    <name type="scientific">Euzebya pacifica</name>
    <dbReference type="NCBI Taxonomy" id="1608957"/>
    <lineage>
        <taxon>Bacteria</taxon>
        <taxon>Bacillati</taxon>
        <taxon>Actinomycetota</taxon>
        <taxon>Nitriliruptoria</taxon>
        <taxon>Euzebyales</taxon>
    </lineage>
</organism>
<evidence type="ECO:0000256" key="4">
    <source>
        <dbReference type="ARBA" id="ARBA00022989"/>
    </source>
</evidence>
<feature type="transmembrane region" description="Helical" evidence="7">
    <location>
        <begin position="285"/>
        <end position="303"/>
    </location>
</feature>
<feature type="transmembrane region" description="Helical" evidence="7">
    <location>
        <begin position="689"/>
        <end position="709"/>
    </location>
</feature>
<evidence type="ECO:0000256" key="7">
    <source>
        <dbReference type="SAM" id="Phobius"/>
    </source>
</evidence>
<dbReference type="InterPro" id="IPR004869">
    <property type="entry name" value="MMPL_dom"/>
</dbReference>
<keyword evidence="3 7" id="KW-0812">Transmembrane</keyword>
<dbReference type="PANTHER" id="PTHR33406:SF13">
    <property type="entry name" value="MEMBRANE PROTEIN YDFJ"/>
    <property type="match status" value="1"/>
</dbReference>
<feature type="transmembrane region" description="Helical" evidence="7">
    <location>
        <begin position="742"/>
        <end position="762"/>
    </location>
</feature>
<reference evidence="9 10" key="1">
    <citation type="submission" date="2018-09" db="EMBL/GenBank/DDBJ databases">
        <title>Complete genome sequence of Euzebya sp. DY32-46 isolated from seawater of Pacific Ocean.</title>
        <authorList>
            <person name="Xu L."/>
            <person name="Wu Y.-H."/>
            <person name="Xu X.-W."/>
        </authorList>
    </citation>
    <scope>NUCLEOTIDE SEQUENCE [LARGE SCALE GENOMIC DNA]</scope>
    <source>
        <strain evidence="9 10">DY32-46</strain>
    </source>
</reference>
<evidence type="ECO:0000256" key="1">
    <source>
        <dbReference type="ARBA" id="ARBA00004651"/>
    </source>
</evidence>
<keyword evidence="5 7" id="KW-0472">Membrane</keyword>
<evidence type="ECO:0000313" key="9">
    <source>
        <dbReference type="EMBL" id="AXV06277.1"/>
    </source>
</evidence>
<gene>
    <name evidence="9" type="ORF">DVS28_a1584</name>
</gene>
<sequence>MNALVIALSRAVRRAPAVVLVVALVLTAAIGAVGFPRIEQGGGNEGFSPDNPELLAQQRVQEVFGSSGDVVLQVLLRAEEGGDVLSAAGVQATLGIQQAVQASEAGQYLVQRPDQPPLISPLLGVLQAAGAQGIDPTALDDATVDQLFAASLAQMPSEQAGFVTGLLPASAGIDAATPVEQPESPLALAILFLDSEALPADDVESAEVVQDIAAIIEGVEVDGVTLEPFAFELLFANQDSFTDEIGRLFAMAIGIILLILGFVYFSKPQADGSWFTSIRRTVADVATTIAVIMMAIIWVQGFAGILGPQGLGWIDALAEPAQLLPVLLVGLGVDYGIHMTSRYRSEVAEGSVPDAIGTATKTVGVALVLATVTTAVGFLTNLTAPVPALADFGVLAAVGIVAAFVLMLTVFPSLRLLLDRRAEAKGTLPRQTLSSNSEGLLPRMMAGVSVFAERLAVPTLIVTAGIGGVLGVIGLMNVSTEFSFTDFLPEDDPLIVTFDTLTEEFGGGAGETTTVVIDGTMTPEAHNALVAAQQELAGVADVQVFGENAQATSPVTVLAQVLASLQPADQAAPSAGLATPVDPALAQQIAGMLEPGGLTVPADTDVEALYDLLLQAAPDVAGQVIAAQDDVVRVSVSTAAGEERAVALGENLDAVFAPVEAELGGDSVVVTSDGIISSRIVTSLRDSQLRSLFIAVLAAMVLLVLNFWVTERRPMLGVVTIAPVALVVLWTFGMMAATGVPVGPVTATIAALAVGIGVPYTIHVSHRFSEDRERFATAEEAIRSTVSHTGGALAGSAMTTIAGFGILVTSSLVPFQQFGLVTVYSIGFALIASTVVLPAMLVLYDRSRRRREGDPTPPAAGPTDGGEADAWWTKPPAPETAVSGG</sequence>
<comment type="subcellular location">
    <subcellularLocation>
        <location evidence="1">Cell membrane</location>
        <topology evidence="1">Multi-pass membrane protein</topology>
    </subcellularLocation>
</comment>
<dbReference type="AlphaFoldDB" id="A0A346XVN0"/>
<proteinExistence type="predicted"/>
<evidence type="ECO:0000256" key="5">
    <source>
        <dbReference type="ARBA" id="ARBA00023136"/>
    </source>
</evidence>
<dbReference type="OrthoDB" id="2365435at2"/>
<evidence type="ECO:0000256" key="2">
    <source>
        <dbReference type="ARBA" id="ARBA00022475"/>
    </source>
</evidence>
<protein>
    <submittedName>
        <fullName evidence="9">Membrane protein, putative</fullName>
    </submittedName>
</protein>
<feature type="region of interest" description="Disordered" evidence="6">
    <location>
        <begin position="850"/>
        <end position="885"/>
    </location>
</feature>
<feature type="transmembrane region" description="Helical" evidence="7">
    <location>
        <begin position="821"/>
        <end position="844"/>
    </location>
</feature>
<feature type="transmembrane region" description="Helical" evidence="7">
    <location>
        <begin position="792"/>
        <end position="815"/>
    </location>
</feature>
<dbReference type="Pfam" id="PF03176">
    <property type="entry name" value="MMPL"/>
    <property type="match status" value="2"/>
</dbReference>
<evidence type="ECO:0000313" key="10">
    <source>
        <dbReference type="Proteomes" id="UP000264006"/>
    </source>
</evidence>
<name>A0A346XVN0_9ACTN</name>